<evidence type="ECO:0000256" key="1">
    <source>
        <dbReference type="ARBA" id="ARBA00002901"/>
    </source>
</evidence>
<keyword evidence="6 8" id="KW-0808">Transferase</keyword>
<comment type="function">
    <text evidence="1 6">Catalyzes the insertion of molybdate into adenylated molybdopterin with the concomitant release of AMP.</text>
</comment>
<evidence type="ECO:0000256" key="6">
    <source>
        <dbReference type="RuleBase" id="RU365090"/>
    </source>
</evidence>
<dbReference type="InterPro" id="IPR036688">
    <property type="entry name" value="MoeA_C_domain_IV_sf"/>
</dbReference>
<dbReference type="InterPro" id="IPR036425">
    <property type="entry name" value="MoaB/Mog-like_dom_sf"/>
</dbReference>
<dbReference type="PANTHER" id="PTHR10192:SF5">
    <property type="entry name" value="GEPHYRIN"/>
    <property type="match status" value="1"/>
</dbReference>
<dbReference type="InterPro" id="IPR001453">
    <property type="entry name" value="MoaB/Mog_dom"/>
</dbReference>
<dbReference type="NCBIfam" id="TIGR00177">
    <property type="entry name" value="molyb_syn"/>
    <property type="match status" value="1"/>
</dbReference>
<dbReference type="PANTHER" id="PTHR10192">
    <property type="entry name" value="MOLYBDOPTERIN BIOSYNTHESIS PROTEIN"/>
    <property type="match status" value="1"/>
</dbReference>
<dbReference type="Gene3D" id="2.170.190.11">
    <property type="entry name" value="Molybdopterin biosynthesis moea protein, domain 3"/>
    <property type="match status" value="1"/>
</dbReference>
<dbReference type="Proteomes" id="UP000181985">
    <property type="component" value="Chromosome"/>
</dbReference>
<dbReference type="InterPro" id="IPR038987">
    <property type="entry name" value="MoeA-like"/>
</dbReference>
<dbReference type="CDD" id="cd00887">
    <property type="entry name" value="MoeA"/>
    <property type="match status" value="1"/>
</dbReference>
<keyword evidence="9" id="KW-1185">Reference proteome</keyword>
<evidence type="ECO:0000256" key="3">
    <source>
        <dbReference type="ARBA" id="ARBA00010763"/>
    </source>
</evidence>
<dbReference type="GO" id="GO:0005829">
    <property type="term" value="C:cytosol"/>
    <property type="evidence" value="ECO:0007669"/>
    <property type="project" value="TreeGrafter"/>
</dbReference>
<dbReference type="Pfam" id="PF00994">
    <property type="entry name" value="MoCF_biosynth"/>
    <property type="match status" value="1"/>
</dbReference>
<evidence type="ECO:0000256" key="5">
    <source>
        <dbReference type="ARBA" id="ARBA00047317"/>
    </source>
</evidence>
<reference evidence="9" key="1">
    <citation type="submission" date="2016-11" db="EMBL/GenBank/DDBJ databases">
        <title>Halolamina sediminis sp. nov., an extremely halophilic archaeon isolated from solar salt.</title>
        <authorList>
            <person name="Koh H.-W."/>
            <person name="Rani S."/>
            <person name="Park S.-J."/>
        </authorList>
    </citation>
    <scope>NUCLEOTIDE SEQUENCE [LARGE SCALE GENOMIC DNA]</scope>
    <source>
        <strain evidence="9">Hb3</strain>
    </source>
</reference>
<keyword evidence="4 6" id="KW-0501">Molybdenum cofactor biosynthesis</keyword>
<name>A0A1J0VF99_9GAMM</name>
<dbReference type="InterPro" id="IPR036135">
    <property type="entry name" value="MoeA_linker/N_sf"/>
</dbReference>
<comment type="catalytic activity">
    <reaction evidence="5">
        <text>adenylyl-molybdopterin + molybdate = Mo-molybdopterin + AMP + H(+)</text>
        <dbReference type="Rhea" id="RHEA:35047"/>
        <dbReference type="ChEBI" id="CHEBI:15378"/>
        <dbReference type="ChEBI" id="CHEBI:36264"/>
        <dbReference type="ChEBI" id="CHEBI:62727"/>
        <dbReference type="ChEBI" id="CHEBI:71302"/>
        <dbReference type="ChEBI" id="CHEBI:456215"/>
        <dbReference type="EC" id="2.10.1.1"/>
    </reaction>
</comment>
<dbReference type="InterPro" id="IPR005111">
    <property type="entry name" value="MoeA_C_domain_IV"/>
</dbReference>
<dbReference type="GO" id="GO:0006777">
    <property type="term" value="P:Mo-molybdopterin cofactor biosynthetic process"/>
    <property type="evidence" value="ECO:0007669"/>
    <property type="project" value="UniProtKB-UniRule"/>
</dbReference>
<keyword evidence="6" id="KW-0479">Metal-binding</keyword>
<dbReference type="Gene3D" id="3.40.980.10">
    <property type="entry name" value="MoaB/Mog-like domain"/>
    <property type="match status" value="1"/>
</dbReference>
<gene>
    <name evidence="8" type="ORF">BOX17_06950</name>
</gene>
<comment type="similarity">
    <text evidence="3 6">Belongs to the MoeA family.</text>
</comment>
<keyword evidence="6" id="KW-0460">Magnesium</keyword>
<dbReference type="InterPro" id="IPR008284">
    <property type="entry name" value="MoCF_biosynth_CS"/>
</dbReference>
<comment type="cofactor">
    <cofactor evidence="6">
        <name>Mg(2+)</name>
        <dbReference type="ChEBI" id="CHEBI:18420"/>
    </cofactor>
</comment>
<dbReference type="Gene3D" id="2.40.340.10">
    <property type="entry name" value="MoeA, C-terminal, domain IV"/>
    <property type="match status" value="1"/>
</dbReference>
<sequence length="418" mass="43045">MNCGCAEIVTPGLLDLFEARARMVEAARPVSGVERLALVDAAGRVLAAPALATLDMPGVDNSAMDGYALRLDDLAAAPSGLPVTLRVPAGAGVAHLPAGGCARIFTGAPVPRGADAVVPQERVHLDGKGRMRVSGEVAPGANIRRRGEESRAGDVLLGAGSRLNAAAIALLAGHGIEAVTVHRRLRVALVTTGDELIAPGQAWRPGAVYDSSGPMLRTLLAGQGCEVLDLGPVLDTPEALAAVLAEARDGADLVLCTGGVSVGEEDHVRPVLERLGGLDFHGVAMKPGKPLALGWLGPSREAGTPLIGLPGNPVASLVGWQLLALPFVHGRQGRPPAPLQRFPVTAGFTRRAPRGRRELLRVVLDWTGGAPVARLAGGQGSHMLGAASQAHGYLIIDADTPVEEGHVYGYCPGAQFLD</sequence>
<dbReference type="SMART" id="SM00852">
    <property type="entry name" value="MoCF_biosynth"/>
    <property type="match status" value="1"/>
</dbReference>
<evidence type="ECO:0000256" key="2">
    <source>
        <dbReference type="ARBA" id="ARBA00005046"/>
    </source>
</evidence>
<protein>
    <recommendedName>
        <fullName evidence="6">Molybdopterin molybdenumtransferase</fullName>
        <ecNumber evidence="6">2.10.1.1</ecNumber>
    </recommendedName>
</protein>
<dbReference type="PROSITE" id="PS01079">
    <property type="entry name" value="MOCF_BIOSYNTHESIS_2"/>
    <property type="match status" value="1"/>
</dbReference>
<dbReference type="EC" id="2.10.1.1" evidence="6"/>
<dbReference type="UniPathway" id="UPA00344"/>
<dbReference type="Gene3D" id="3.90.105.10">
    <property type="entry name" value="Molybdopterin biosynthesis moea protein, domain 2"/>
    <property type="match status" value="1"/>
</dbReference>
<dbReference type="RefSeq" id="WP_071943043.1">
    <property type="nucleotide sequence ID" value="NZ_CP018139.1"/>
</dbReference>
<dbReference type="InterPro" id="IPR005110">
    <property type="entry name" value="MoeA_linker/N"/>
</dbReference>
<dbReference type="SUPFAM" id="SSF63882">
    <property type="entry name" value="MoeA N-terminal region -like"/>
    <property type="match status" value="1"/>
</dbReference>
<dbReference type="SUPFAM" id="SSF63867">
    <property type="entry name" value="MoeA C-terminal domain-like"/>
    <property type="match status" value="1"/>
</dbReference>
<evidence type="ECO:0000256" key="4">
    <source>
        <dbReference type="ARBA" id="ARBA00023150"/>
    </source>
</evidence>
<dbReference type="OrthoDB" id="9804758at2"/>
<feature type="domain" description="MoaB/Mog" evidence="7">
    <location>
        <begin position="188"/>
        <end position="330"/>
    </location>
</feature>
<dbReference type="AlphaFoldDB" id="A0A1J0VF99"/>
<organism evidence="8 9">
    <name type="scientific">Halomonas aestuarii</name>
    <dbReference type="NCBI Taxonomy" id="1897729"/>
    <lineage>
        <taxon>Bacteria</taxon>
        <taxon>Pseudomonadati</taxon>
        <taxon>Pseudomonadota</taxon>
        <taxon>Gammaproteobacteria</taxon>
        <taxon>Oceanospirillales</taxon>
        <taxon>Halomonadaceae</taxon>
        <taxon>Halomonas</taxon>
    </lineage>
</organism>
<comment type="pathway">
    <text evidence="2 6">Cofactor biosynthesis; molybdopterin biosynthesis.</text>
</comment>
<dbReference type="Pfam" id="PF03454">
    <property type="entry name" value="MoeA_C"/>
    <property type="match status" value="1"/>
</dbReference>
<dbReference type="SUPFAM" id="SSF53218">
    <property type="entry name" value="Molybdenum cofactor biosynthesis proteins"/>
    <property type="match status" value="1"/>
</dbReference>
<evidence type="ECO:0000313" key="8">
    <source>
        <dbReference type="EMBL" id="APE30712.1"/>
    </source>
</evidence>
<evidence type="ECO:0000313" key="9">
    <source>
        <dbReference type="Proteomes" id="UP000181985"/>
    </source>
</evidence>
<dbReference type="GO" id="GO:0061599">
    <property type="term" value="F:molybdopterin molybdotransferase activity"/>
    <property type="evidence" value="ECO:0007669"/>
    <property type="project" value="UniProtKB-UniRule"/>
</dbReference>
<accession>A0A1J0VF99</accession>
<dbReference type="NCBIfam" id="NF045515">
    <property type="entry name" value="Glp_gephyrin"/>
    <property type="match status" value="1"/>
</dbReference>
<dbReference type="KEGG" id="hsi:BOX17_06950"/>
<proteinExistence type="inferred from homology"/>
<evidence type="ECO:0000259" key="7">
    <source>
        <dbReference type="SMART" id="SM00852"/>
    </source>
</evidence>
<dbReference type="GO" id="GO:0046872">
    <property type="term" value="F:metal ion binding"/>
    <property type="evidence" value="ECO:0007669"/>
    <property type="project" value="UniProtKB-UniRule"/>
</dbReference>
<keyword evidence="6" id="KW-0500">Molybdenum</keyword>
<dbReference type="EMBL" id="CP018139">
    <property type="protein sequence ID" value="APE30712.1"/>
    <property type="molecule type" value="Genomic_DNA"/>
</dbReference>
<dbReference type="Pfam" id="PF03453">
    <property type="entry name" value="MoeA_N"/>
    <property type="match status" value="1"/>
</dbReference>